<dbReference type="EMBL" id="MT143710">
    <property type="protein sequence ID" value="QJA43465.1"/>
    <property type="molecule type" value="Genomic_DNA"/>
</dbReference>
<dbReference type="EMBL" id="MT143863">
    <property type="protein sequence ID" value="QJB03842.1"/>
    <property type="molecule type" value="Genomic_DNA"/>
</dbReference>
<accession>A0A6H1Z849</accession>
<organism evidence="1">
    <name type="scientific">viral metagenome</name>
    <dbReference type="NCBI Taxonomy" id="1070528"/>
    <lineage>
        <taxon>unclassified sequences</taxon>
        <taxon>metagenomes</taxon>
        <taxon>organismal metagenomes</taxon>
    </lineage>
</organism>
<gene>
    <name evidence="1" type="ORF">MM171A00097_0112</name>
    <name evidence="2" type="ORF">MM171B00542_0013</name>
</gene>
<evidence type="ECO:0000313" key="2">
    <source>
        <dbReference type="EMBL" id="QJB03842.1"/>
    </source>
</evidence>
<evidence type="ECO:0000313" key="1">
    <source>
        <dbReference type="EMBL" id="QJA43465.1"/>
    </source>
</evidence>
<name>A0A6H1Z849_9ZZZZ</name>
<dbReference type="AlphaFoldDB" id="A0A6H1Z849"/>
<protein>
    <submittedName>
        <fullName evidence="1">Uncharacterized protein</fullName>
    </submittedName>
</protein>
<proteinExistence type="predicted"/>
<reference evidence="1" key="1">
    <citation type="submission" date="2020-03" db="EMBL/GenBank/DDBJ databases">
        <title>The deep terrestrial virosphere.</title>
        <authorList>
            <person name="Holmfeldt K."/>
            <person name="Nilsson E."/>
            <person name="Simone D."/>
            <person name="Lopez-Fernandez M."/>
            <person name="Wu X."/>
            <person name="de Brujin I."/>
            <person name="Lundin D."/>
            <person name="Andersson A."/>
            <person name="Bertilsson S."/>
            <person name="Dopson M."/>
        </authorList>
    </citation>
    <scope>NUCLEOTIDE SEQUENCE</scope>
    <source>
        <strain evidence="1">MM171A00097</strain>
        <strain evidence="2">MM171B00542</strain>
    </source>
</reference>
<sequence length="262" mass="28130">MANTSVIQALVNADLYKPSGRIPEQMLKTITPTGETREHRMSEIENADLQIFGNELDIALQLQNPLVQSLFAKNAVGLANLIRVVNTESSSGFKGTNGSGRQLDALLLRAEQFQDPDVALALGAGGERASWIRAIGAAHIAAAAPNFIEGDYGIATAHGSALPMGTTEGLAILGFANPAAAPCVDAVQLTYLAQQYNIQNLDFEVANPFIGDAICELKQPLFLYPQETALITVNYYQVGQDELRPIGIWVKMSTAMRTLLTS</sequence>